<keyword evidence="2" id="KW-0472">Membrane</keyword>
<feature type="compositionally biased region" description="Basic and acidic residues" evidence="1">
    <location>
        <begin position="327"/>
        <end position="337"/>
    </location>
</feature>
<dbReference type="GeneID" id="25568958"/>
<feature type="compositionally biased region" description="Basic residues" evidence="1">
    <location>
        <begin position="429"/>
        <end position="439"/>
    </location>
</feature>
<dbReference type="EMBL" id="GL349497">
    <property type="protein sequence ID" value="KNC55209.1"/>
    <property type="molecule type" value="Genomic_DNA"/>
</dbReference>
<dbReference type="Proteomes" id="UP000054408">
    <property type="component" value="Unassembled WGS sequence"/>
</dbReference>
<feature type="region of interest" description="Disordered" evidence="1">
    <location>
        <begin position="429"/>
        <end position="461"/>
    </location>
</feature>
<protein>
    <submittedName>
        <fullName evidence="3">Uncharacterized protein</fullName>
    </submittedName>
</protein>
<keyword evidence="4" id="KW-1185">Reference proteome</keyword>
<dbReference type="RefSeq" id="XP_013753142.1">
    <property type="nucleotide sequence ID" value="XM_013897688.1"/>
</dbReference>
<feature type="compositionally biased region" description="Low complexity" evidence="1">
    <location>
        <begin position="440"/>
        <end position="454"/>
    </location>
</feature>
<feature type="transmembrane region" description="Helical" evidence="2">
    <location>
        <begin position="368"/>
        <end position="389"/>
    </location>
</feature>
<feature type="region of interest" description="Disordered" evidence="1">
    <location>
        <begin position="138"/>
        <end position="170"/>
    </location>
</feature>
<gene>
    <name evidence="3" type="ORF">AMSG_10831</name>
</gene>
<evidence type="ECO:0000313" key="4">
    <source>
        <dbReference type="Proteomes" id="UP000054408"/>
    </source>
</evidence>
<proteinExistence type="predicted"/>
<keyword evidence="2" id="KW-0812">Transmembrane</keyword>
<sequence length="461" mass="49581">MSLMARGETVARKDVEVLNTAAARYHFLLWWRGLSAAPAAGIGAIGLVTSANYANSEAASQRRAEATAGCCHIHGMEDSAAWRRYVCCYLFGCAIPLSPPEKHCHLDSLSDDEISASSDDTTRSSDDDATTYTWIDSFDSDSGSGSGSGSSSGSPSSQSPSLRDRSSWSADGGAMSSIEVLMVDDAALELKTVERWIKAARRPLVLGRGLYYRARLMLRKARKVAASCSRLRGASLNEWSSLMGAALGDAESANTLGFVPAEFVRARVYAELGMVAEALVAAQVLEHWLPTASYTALDEASSLAYSSSSVLASDSPRSGSAPPVIDTRPRGDKSDDDTRVASGLATLATDSPVAFILRVHIRFLRAVVFFRMGDVAASMTVLAALALFIRSCSFFLRSPQLTAFAKASLRNIHATRSYLKQHRPLRPKKRHLFTSRSRSRSSSSSSSSSSSLSSDWSINWS</sequence>
<evidence type="ECO:0000313" key="3">
    <source>
        <dbReference type="EMBL" id="KNC55209.1"/>
    </source>
</evidence>
<evidence type="ECO:0000256" key="1">
    <source>
        <dbReference type="SAM" id="MobiDB-lite"/>
    </source>
</evidence>
<accession>A0A0L0DS93</accession>
<feature type="region of interest" description="Disordered" evidence="1">
    <location>
        <begin position="310"/>
        <end position="337"/>
    </location>
</feature>
<reference evidence="3 4" key="1">
    <citation type="submission" date="2010-05" db="EMBL/GenBank/DDBJ databases">
        <title>The Genome Sequence of Thecamonas trahens ATCC 50062.</title>
        <authorList>
            <consortium name="The Broad Institute Genome Sequencing Platform"/>
            <person name="Russ C."/>
            <person name="Cuomo C."/>
            <person name="Shea T."/>
            <person name="Young S.K."/>
            <person name="Zeng Q."/>
            <person name="Koehrsen M."/>
            <person name="Haas B."/>
            <person name="Borodovsky M."/>
            <person name="Guigo R."/>
            <person name="Alvarado L."/>
            <person name="Berlin A."/>
            <person name="Bochicchio J."/>
            <person name="Borenstein D."/>
            <person name="Chapman S."/>
            <person name="Chen Z."/>
            <person name="Freedman E."/>
            <person name="Gellesch M."/>
            <person name="Goldberg J."/>
            <person name="Griggs A."/>
            <person name="Gujja S."/>
            <person name="Heilman E."/>
            <person name="Heiman D."/>
            <person name="Hepburn T."/>
            <person name="Howarth C."/>
            <person name="Jen D."/>
            <person name="Larson L."/>
            <person name="Mehta T."/>
            <person name="Park D."/>
            <person name="Pearson M."/>
            <person name="Roberts A."/>
            <person name="Saif S."/>
            <person name="Shenoy N."/>
            <person name="Sisk P."/>
            <person name="Stolte C."/>
            <person name="Sykes S."/>
            <person name="Thomson T."/>
            <person name="Walk T."/>
            <person name="White J."/>
            <person name="Yandava C."/>
            <person name="Burger G."/>
            <person name="Gray M.W."/>
            <person name="Holland P.W.H."/>
            <person name="King N."/>
            <person name="Lang F.B.F."/>
            <person name="Roger A.J."/>
            <person name="Ruiz-Trillo I."/>
            <person name="Lander E."/>
            <person name="Nusbaum C."/>
        </authorList>
    </citation>
    <scope>NUCLEOTIDE SEQUENCE [LARGE SCALE GENOMIC DNA]</scope>
    <source>
        <strain evidence="3 4">ATCC 50062</strain>
    </source>
</reference>
<keyword evidence="2" id="KW-1133">Transmembrane helix</keyword>
<organism evidence="3 4">
    <name type="scientific">Thecamonas trahens ATCC 50062</name>
    <dbReference type="NCBI Taxonomy" id="461836"/>
    <lineage>
        <taxon>Eukaryota</taxon>
        <taxon>Apusozoa</taxon>
        <taxon>Apusomonadida</taxon>
        <taxon>Apusomonadidae</taxon>
        <taxon>Thecamonas</taxon>
    </lineage>
</organism>
<name>A0A0L0DS93_THETB</name>
<dbReference type="AlphaFoldDB" id="A0A0L0DS93"/>
<evidence type="ECO:0000256" key="2">
    <source>
        <dbReference type="SAM" id="Phobius"/>
    </source>
</evidence>
<feature type="compositionally biased region" description="Low complexity" evidence="1">
    <location>
        <begin position="151"/>
        <end position="161"/>
    </location>
</feature>